<dbReference type="EMBL" id="QKWP01002881">
    <property type="protein sequence ID" value="RIB01926.1"/>
    <property type="molecule type" value="Genomic_DNA"/>
</dbReference>
<feature type="region of interest" description="Disordered" evidence="1">
    <location>
        <begin position="1"/>
        <end position="104"/>
    </location>
</feature>
<evidence type="ECO:0000313" key="2">
    <source>
        <dbReference type="EMBL" id="RIB01926.1"/>
    </source>
</evidence>
<accession>A0A397U4E2</accession>
<proteinExistence type="predicted"/>
<reference evidence="2 3" key="1">
    <citation type="submission" date="2018-06" db="EMBL/GenBank/DDBJ databases">
        <title>Comparative genomics reveals the genomic features of Rhizophagus irregularis, R. cerebriforme, R. diaphanum and Gigaspora rosea, and their symbiotic lifestyle signature.</title>
        <authorList>
            <person name="Morin E."/>
            <person name="San Clemente H."/>
            <person name="Chen E.C.H."/>
            <person name="De La Providencia I."/>
            <person name="Hainaut M."/>
            <person name="Kuo A."/>
            <person name="Kohler A."/>
            <person name="Murat C."/>
            <person name="Tang N."/>
            <person name="Roy S."/>
            <person name="Loubradou J."/>
            <person name="Henrissat B."/>
            <person name="Grigoriev I.V."/>
            <person name="Corradi N."/>
            <person name="Roux C."/>
            <person name="Martin F.M."/>
        </authorList>
    </citation>
    <scope>NUCLEOTIDE SEQUENCE [LARGE SCALE GENOMIC DNA]</scope>
    <source>
        <strain evidence="2 3">DAOM 194757</strain>
    </source>
</reference>
<dbReference type="AlphaFoldDB" id="A0A397U4E2"/>
<protein>
    <submittedName>
        <fullName evidence="2">Uncharacterized protein</fullName>
    </submittedName>
</protein>
<comment type="caution">
    <text evidence="2">The sequence shown here is derived from an EMBL/GenBank/DDBJ whole genome shotgun (WGS) entry which is preliminary data.</text>
</comment>
<dbReference type="Proteomes" id="UP000266673">
    <property type="component" value="Unassembled WGS sequence"/>
</dbReference>
<evidence type="ECO:0000313" key="3">
    <source>
        <dbReference type="Proteomes" id="UP000266673"/>
    </source>
</evidence>
<sequence>MSPMSKKFTVSRAIHEIETRYQSPKKHTNHKQDIHTNTNNTKDTLYETEQRQPTNKNETAKPEYYNGTDKRRLQRDNISERRAPRNEDVKTPENSTLKKKATKK</sequence>
<keyword evidence="3" id="KW-1185">Reference proteome</keyword>
<gene>
    <name evidence="2" type="ORF">C2G38_2229275</name>
</gene>
<evidence type="ECO:0000256" key="1">
    <source>
        <dbReference type="SAM" id="MobiDB-lite"/>
    </source>
</evidence>
<name>A0A397U4E2_9GLOM</name>
<organism evidence="2 3">
    <name type="scientific">Gigaspora rosea</name>
    <dbReference type="NCBI Taxonomy" id="44941"/>
    <lineage>
        <taxon>Eukaryota</taxon>
        <taxon>Fungi</taxon>
        <taxon>Fungi incertae sedis</taxon>
        <taxon>Mucoromycota</taxon>
        <taxon>Glomeromycotina</taxon>
        <taxon>Glomeromycetes</taxon>
        <taxon>Diversisporales</taxon>
        <taxon>Gigasporaceae</taxon>
        <taxon>Gigaspora</taxon>
    </lineage>
</organism>
<feature type="compositionally biased region" description="Basic and acidic residues" evidence="1">
    <location>
        <begin position="68"/>
        <end position="91"/>
    </location>
</feature>